<proteinExistence type="predicted"/>
<reference evidence="1 2" key="1">
    <citation type="submission" date="2020-12" db="EMBL/GenBank/DDBJ databases">
        <title>FDA dAtabase for Regulatory Grade micrObial Sequences (FDA-ARGOS): Supporting development and validation of Infectious Disease Dx tests.</title>
        <authorList>
            <person name="Nelson B."/>
            <person name="Plummer A."/>
            <person name="Tallon L."/>
            <person name="Sadzewicz L."/>
            <person name="Zhao X."/>
            <person name="Boylan J."/>
            <person name="Ott S."/>
            <person name="Bowen H."/>
            <person name="Vavikolanu K."/>
            <person name="Mehta A."/>
            <person name="Aluvathingal J."/>
            <person name="Nadendla S."/>
            <person name="Myers T."/>
            <person name="Yan Y."/>
            <person name="Sichtig H."/>
        </authorList>
    </citation>
    <scope>NUCLEOTIDE SEQUENCE [LARGE SCALE GENOMIC DNA]</scope>
    <source>
        <strain evidence="1 2">FDAARGOS_924</strain>
    </source>
</reference>
<sequence>MEHVKNSLVRKPVPLKVKIIDSIMGTGKTSWAIQYMNEAPPYQKFIYITPFKTEVERVIASCKDRSFVQPEASKGKGKKLNHLKTLILKGEDIVSTHKLFQNTDAELVELLKAQGYTLILDEVMNVIEQEKISKDDLQLLLSATNKEGEPLIVVKENGFVQWNAPSYKEGQFTKIRNLAEANNLMIYDNVAMYWTFPVEAFKAFEEVYVLTYMFDGQIQRYYYDLFNVQYTYHSVSNKNGRYELIPYVPLHKENKAHLKELIEIFYSTTRDKTDLNKIGEGRHPFSVSHLKKLVNDSHLKKLVKDNAYNFYRHKCKANSNDVMWTTFLGEKDTIKKAITPKNLKKQFVEVTCRATNDYADKSVCVYLANRFLNPILKRFFTDKGIEVNQDLFALSELLQWVFRSRVRKGEEIQLYIPSERMRNLLEKYLNNEIIGQG</sequence>
<evidence type="ECO:0000313" key="2">
    <source>
        <dbReference type="Proteomes" id="UP000596196"/>
    </source>
</evidence>
<dbReference type="EMBL" id="CP065877">
    <property type="protein sequence ID" value="QQA16523.1"/>
    <property type="molecule type" value="Genomic_DNA"/>
</dbReference>
<dbReference type="Proteomes" id="UP000596196">
    <property type="component" value="Chromosome"/>
</dbReference>
<gene>
    <name evidence="1" type="ORF">I6G81_03215</name>
</gene>
<evidence type="ECO:0000313" key="1">
    <source>
        <dbReference type="EMBL" id="QQA16523.1"/>
    </source>
</evidence>
<keyword evidence="2" id="KW-1185">Reference proteome</keyword>
<protein>
    <recommendedName>
        <fullName evidence="3">Helicase/UvrB N-terminal domain-containing protein</fullName>
    </recommendedName>
</protein>
<evidence type="ECO:0008006" key="3">
    <source>
        <dbReference type="Google" id="ProtNLM"/>
    </source>
</evidence>
<name>A0ABX6ZA93_BACMY</name>
<accession>A0ABX6ZA93</accession>
<dbReference type="RefSeq" id="WP_003193458.1">
    <property type="nucleotide sequence ID" value="NZ_CP009692.1"/>
</dbReference>
<organism evidence="1 2">
    <name type="scientific">Bacillus mycoides</name>
    <dbReference type="NCBI Taxonomy" id="1405"/>
    <lineage>
        <taxon>Bacteria</taxon>
        <taxon>Bacillati</taxon>
        <taxon>Bacillota</taxon>
        <taxon>Bacilli</taxon>
        <taxon>Bacillales</taxon>
        <taxon>Bacillaceae</taxon>
        <taxon>Bacillus</taxon>
        <taxon>Bacillus cereus group</taxon>
    </lineage>
</organism>